<sequence>MSFQYALVQDYSGGREKLVELVGEYVQLIGSGSKFRSHQFFRVHKISLIINSQKTVAEAICRIYDQKNKALLDSNFSDSDLNQFEIESKTLGGILVDSSSEPACSRKSELLRAA</sequence>
<dbReference type="Proteomes" id="UP001253193">
    <property type="component" value="Unassembled WGS sequence"/>
</dbReference>
<proteinExistence type="predicted"/>
<comment type="caution">
    <text evidence="1">The sequence shown here is derived from an EMBL/GenBank/DDBJ whole genome shotgun (WGS) entry which is preliminary data.</text>
</comment>
<name>A0AAW8Q6Q2_VIBPH</name>
<reference evidence="1" key="1">
    <citation type="submission" date="2023-06" db="EMBL/GenBank/DDBJ databases">
        <title>Genomic Diversity of Vibrio spp. and Metagenomic Analysis of Pathogens in Florida Gulf Coastal Waters Following Hurricane Ian.</title>
        <authorList>
            <person name="Brumfield K.D."/>
        </authorList>
    </citation>
    <scope>NUCLEOTIDE SEQUENCE</scope>
    <source>
        <strain evidence="1">WBS2B-138</strain>
    </source>
</reference>
<gene>
    <name evidence="1" type="ORF">QX249_24250</name>
</gene>
<accession>A0AAW8Q6Q2</accession>
<protein>
    <submittedName>
        <fullName evidence="1">Uncharacterized protein</fullName>
    </submittedName>
</protein>
<dbReference type="AlphaFoldDB" id="A0AAW8Q6Q2"/>
<dbReference type="EMBL" id="JAUHGG010000012">
    <property type="protein sequence ID" value="MDS1823760.1"/>
    <property type="molecule type" value="Genomic_DNA"/>
</dbReference>
<organism evidence="1 2">
    <name type="scientific">Vibrio parahaemolyticus</name>
    <dbReference type="NCBI Taxonomy" id="670"/>
    <lineage>
        <taxon>Bacteria</taxon>
        <taxon>Pseudomonadati</taxon>
        <taxon>Pseudomonadota</taxon>
        <taxon>Gammaproteobacteria</taxon>
        <taxon>Vibrionales</taxon>
        <taxon>Vibrionaceae</taxon>
        <taxon>Vibrio</taxon>
    </lineage>
</organism>
<dbReference type="RefSeq" id="WP_311020788.1">
    <property type="nucleotide sequence ID" value="NZ_JAUHGG010000012.1"/>
</dbReference>
<evidence type="ECO:0000313" key="2">
    <source>
        <dbReference type="Proteomes" id="UP001253193"/>
    </source>
</evidence>
<evidence type="ECO:0000313" key="1">
    <source>
        <dbReference type="EMBL" id="MDS1823760.1"/>
    </source>
</evidence>